<keyword evidence="8" id="KW-0966">Cell projection</keyword>
<dbReference type="GO" id="GO:0030694">
    <property type="term" value="C:bacterial-type flagellum basal body, rod"/>
    <property type="evidence" value="ECO:0007669"/>
    <property type="project" value="InterPro"/>
</dbReference>
<evidence type="ECO:0000256" key="4">
    <source>
        <dbReference type="ARBA" id="ARBA00023143"/>
    </source>
</evidence>
<keyword evidence="9" id="KW-1185">Reference proteome</keyword>
<evidence type="ECO:0000256" key="2">
    <source>
        <dbReference type="ARBA" id="ARBA00009677"/>
    </source>
</evidence>
<comment type="caution">
    <text evidence="8">The sequence shown here is derived from an EMBL/GenBank/DDBJ whole genome shotgun (WGS) entry which is preliminary data.</text>
</comment>
<reference evidence="8 9" key="1">
    <citation type="submission" date="2018-10" db="EMBL/GenBank/DDBJ databases">
        <title>Draft genome sequence of Bacillus salarius IM0101, isolated from a hypersaline soil in Inner Mongolia, China.</title>
        <authorList>
            <person name="Yamprayoonswat W."/>
            <person name="Boonvisut S."/>
            <person name="Jumpathong W."/>
            <person name="Sittihan S."/>
            <person name="Ruangsuj P."/>
            <person name="Wanthongcharoen S."/>
            <person name="Thongpramul N."/>
            <person name="Pimmason S."/>
            <person name="Yu B."/>
            <person name="Yasawong M."/>
        </authorList>
    </citation>
    <scope>NUCLEOTIDE SEQUENCE [LARGE SCALE GENOMIC DNA]</scope>
    <source>
        <strain evidence="8 9">IM0101</strain>
    </source>
</reference>
<evidence type="ECO:0000256" key="3">
    <source>
        <dbReference type="ARBA" id="ARBA00014376"/>
    </source>
</evidence>
<evidence type="ECO:0000256" key="1">
    <source>
        <dbReference type="ARBA" id="ARBA00004117"/>
    </source>
</evidence>
<dbReference type="Pfam" id="PF00460">
    <property type="entry name" value="Flg_bb_rod"/>
    <property type="match status" value="1"/>
</dbReference>
<evidence type="ECO:0000256" key="5">
    <source>
        <dbReference type="ARBA" id="ARBA00024934"/>
    </source>
</evidence>
<keyword evidence="4 6" id="KW-0975">Bacterial flagellum</keyword>
<gene>
    <name evidence="8" type="primary">flgB</name>
    <name evidence="8" type="ORF">D7Z54_11055</name>
</gene>
<evidence type="ECO:0000313" key="9">
    <source>
        <dbReference type="Proteomes" id="UP000275076"/>
    </source>
</evidence>
<comment type="subunit">
    <text evidence="6">The basal body constitutes a major portion of the flagellar organelle and consists of a number of rings mounted on a central rod.</text>
</comment>
<dbReference type="AlphaFoldDB" id="A0A428N4H7"/>
<dbReference type="RefSeq" id="WP_125555916.1">
    <property type="nucleotide sequence ID" value="NZ_RBVX01000009.1"/>
</dbReference>
<protein>
    <recommendedName>
        <fullName evidence="3 6">Flagellar basal body rod protein FlgB</fullName>
    </recommendedName>
</protein>
<dbReference type="GO" id="GO:0071978">
    <property type="term" value="P:bacterial-type flagellum-dependent swarming motility"/>
    <property type="evidence" value="ECO:0007669"/>
    <property type="project" value="TreeGrafter"/>
</dbReference>
<evidence type="ECO:0000256" key="6">
    <source>
        <dbReference type="PIRNR" id="PIRNR002889"/>
    </source>
</evidence>
<comment type="subcellular location">
    <subcellularLocation>
        <location evidence="1 6">Bacterial flagellum basal body</location>
    </subcellularLocation>
</comment>
<proteinExistence type="inferred from homology"/>
<dbReference type="OrthoDB" id="9792068at2"/>
<dbReference type="Proteomes" id="UP000275076">
    <property type="component" value="Unassembled WGS sequence"/>
</dbReference>
<evidence type="ECO:0000259" key="7">
    <source>
        <dbReference type="Pfam" id="PF00460"/>
    </source>
</evidence>
<evidence type="ECO:0000313" key="8">
    <source>
        <dbReference type="EMBL" id="RSL33162.1"/>
    </source>
</evidence>
<comment type="function">
    <text evidence="5 6">Structural component of flagellum, the bacterial motility apparatus. Part of the rod structure of flagellar basal body.</text>
</comment>
<organism evidence="8 9">
    <name type="scientific">Salibacterium salarium</name>
    <dbReference type="NCBI Taxonomy" id="284579"/>
    <lineage>
        <taxon>Bacteria</taxon>
        <taxon>Bacillati</taxon>
        <taxon>Bacillota</taxon>
        <taxon>Bacilli</taxon>
        <taxon>Bacillales</taxon>
        <taxon>Bacillaceae</taxon>
    </lineage>
</organism>
<dbReference type="PIRSF" id="PIRSF002889">
    <property type="entry name" value="Rod_FlgB"/>
    <property type="match status" value="1"/>
</dbReference>
<keyword evidence="8" id="KW-0282">Flagellum</keyword>
<name>A0A428N4H7_9BACI</name>
<dbReference type="PANTHER" id="PTHR30435:SF12">
    <property type="entry name" value="FLAGELLAR BASAL BODY ROD PROTEIN FLGB"/>
    <property type="match status" value="1"/>
</dbReference>
<comment type="similarity">
    <text evidence="2 6">Belongs to the flagella basal body rod proteins family.</text>
</comment>
<dbReference type="InterPro" id="IPR019776">
    <property type="entry name" value="Flagellar_basal_body_rod_CS"/>
</dbReference>
<dbReference type="NCBIfam" id="TIGR01396">
    <property type="entry name" value="FlgB"/>
    <property type="match status" value="1"/>
</dbReference>
<keyword evidence="8" id="KW-0969">Cilium</keyword>
<dbReference type="PANTHER" id="PTHR30435">
    <property type="entry name" value="FLAGELLAR PROTEIN"/>
    <property type="match status" value="1"/>
</dbReference>
<feature type="domain" description="Flagellar basal body rod protein N-terminal" evidence="7">
    <location>
        <begin position="11"/>
        <end position="39"/>
    </location>
</feature>
<accession>A0A428N4H7</accession>
<dbReference type="EMBL" id="RBVX01000009">
    <property type="protein sequence ID" value="RSL33162.1"/>
    <property type="molecule type" value="Genomic_DNA"/>
</dbReference>
<dbReference type="InterPro" id="IPR001444">
    <property type="entry name" value="Flag_bb_rod_N"/>
</dbReference>
<sequence length="132" mass="14724">MGLFDSATFHNLQNGLKGAAMEQKAISENIANVDTPNYKAKSAQFQHTLDEAIQNEKMHANVTNNKHIEFGSNNQSQAYLSEDETTMYNHNGNNVDMDKEMSDSAKNQIYYNALTDRLSSKFNSLKSAIRGG</sequence>
<dbReference type="InterPro" id="IPR006300">
    <property type="entry name" value="FlgB"/>
</dbReference>
<dbReference type="PROSITE" id="PS00588">
    <property type="entry name" value="FLAGELLA_BB_ROD"/>
    <property type="match status" value="1"/>
</dbReference>